<feature type="domain" description="Acyltransferase 3" evidence="2">
    <location>
        <begin position="28"/>
        <end position="381"/>
    </location>
</feature>
<keyword evidence="3" id="KW-0012">Acyltransferase</keyword>
<sequence length="401" mass="43726">MGDGYGWWVVTASPVTTTASVSESQRLAWLDCLRGVGALAVVAEHMLPYVAPALRPDAFNLGMYGVLVFFLVSGYIIPASLERKGDIRAFWISRIFRLYPLYLLTITIVLALSWWVPVRPHVPRDPSAAAAHASMLLDVVHQAGMADTMWTLSYEMVFYLLVTALFVAGVHRASGPISIVFGGAAIVAGLLLNAPLLKGTWPAYASFALFAVGMFCLISGYLRTIAAYTLGAVAVVLLMTGSYVPWLAAAILASMFAGTAIYRWERGEASLWPVLAAGVLITLSPFWSIQAGWWWVQPVAWTITMVLAAGTFAAGMALRRRRIPKVLAWLGLISYSLYLVHHPLLKYMLTVTGSLRDSAWPVQAAAAAGFVAVLLGASWLTYRLVEAPMQRLGRRIAKRYA</sequence>
<feature type="transmembrane region" description="Helical" evidence="1">
    <location>
        <begin position="98"/>
        <end position="116"/>
    </location>
</feature>
<dbReference type="GO" id="GO:0016020">
    <property type="term" value="C:membrane"/>
    <property type="evidence" value="ECO:0007669"/>
    <property type="project" value="TreeGrafter"/>
</dbReference>
<protein>
    <submittedName>
        <fullName evidence="3">Acyltransferase</fullName>
    </submittedName>
</protein>
<dbReference type="PANTHER" id="PTHR23028">
    <property type="entry name" value="ACETYLTRANSFERASE"/>
    <property type="match status" value="1"/>
</dbReference>
<organism evidence="3 4">
    <name type="scientific">Spongiactinospora gelatinilytica</name>
    <dbReference type="NCBI Taxonomy" id="2666298"/>
    <lineage>
        <taxon>Bacteria</taxon>
        <taxon>Bacillati</taxon>
        <taxon>Actinomycetota</taxon>
        <taxon>Actinomycetes</taxon>
        <taxon>Streptosporangiales</taxon>
        <taxon>Streptosporangiaceae</taxon>
        <taxon>Spongiactinospora</taxon>
    </lineage>
</organism>
<evidence type="ECO:0000313" key="4">
    <source>
        <dbReference type="Proteomes" id="UP000248544"/>
    </source>
</evidence>
<feature type="transmembrane region" description="Helical" evidence="1">
    <location>
        <begin position="295"/>
        <end position="314"/>
    </location>
</feature>
<keyword evidence="4" id="KW-1185">Reference proteome</keyword>
<dbReference type="PANTHER" id="PTHR23028:SF53">
    <property type="entry name" value="ACYL_TRANSF_3 DOMAIN-CONTAINING PROTEIN"/>
    <property type="match status" value="1"/>
</dbReference>
<feature type="transmembrane region" description="Helical" evidence="1">
    <location>
        <begin position="152"/>
        <end position="170"/>
    </location>
</feature>
<keyword evidence="1" id="KW-0812">Transmembrane</keyword>
<reference evidence="3 4" key="1">
    <citation type="submission" date="2018-01" db="EMBL/GenBank/DDBJ databases">
        <title>Draft genome sequence of Sphaerisporangium sp. 7K107.</title>
        <authorList>
            <person name="Sahin N."/>
            <person name="Saygin H."/>
            <person name="Ay H."/>
        </authorList>
    </citation>
    <scope>NUCLEOTIDE SEQUENCE [LARGE SCALE GENOMIC DNA]</scope>
    <source>
        <strain evidence="3 4">7K107</strain>
    </source>
</reference>
<keyword evidence="1" id="KW-1133">Transmembrane helix</keyword>
<name>A0A2W2GE56_9ACTN</name>
<dbReference type="Proteomes" id="UP000248544">
    <property type="component" value="Unassembled WGS sequence"/>
</dbReference>
<dbReference type="GO" id="GO:0000271">
    <property type="term" value="P:polysaccharide biosynthetic process"/>
    <property type="evidence" value="ECO:0007669"/>
    <property type="project" value="TreeGrafter"/>
</dbReference>
<evidence type="ECO:0000256" key="1">
    <source>
        <dbReference type="SAM" id="Phobius"/>
    </source>
</evidence>
<dbReference type="InterPro" id="IPR002656">
    <property type="entry name" value="Acyl_transf_3_dom"/>
</dbReference>
<evidence type="ECO:0000313" key="3">
    <source>
        <dbReference type="EMBL" id="PZG40899.1"/>
    </source>
</evidence>
<dbReference type="AlphaFoldDB" id="A0A2W2GE56"/>
<evidence type="ECO:0000259" key="2">
    <source>
        <dbReference type="Pfam" id="PF01757"/>
    </source>
</evidence>
<comment type="caution">
    <text evidence="3">The sequence shown here is derived from an EMBL/GenBank/DDBJ whole genome shotgun (WGS) entry which is preliminary data.</text>
</comment>
<dbReference type="GO" id="GO:0016747">
    <property type="term" value="F:acyltransferase activity, transferring groups other than amino-acyl groups"/>
    <property type="evidence" value="ECO:0007669"/>
    <property type="project" value="InterPro"/>
</dbReference>
<proteinExistence type="predicted"/>
<gene>
    <name evidence="3" type="ORF">C1I98_22455</name>
</gene>
<dbReference type="Pfam" id="PF01757">
    <property type="entry name" value="Acyl_transf_3"/>
    <property type="match status" value="1"/>
</dbReference>
<dbReference type="EMBL" id="POUA01000188">
    <property type="protein sequence ID" value="PZG40899.1"/>
    <property type="molecule type" value="Genomic_DNA"/>
</dbReference>
<accession>A0A2W2GE56</accession>
<feature type="transmembrane region" description="Helical" evidence="1">
    <location>
        <begin position="364"/>
        <end position="385"/>
    </location>
</feature>
<feature type="transmembrane region" description="Helical" evidence="1">
    <location>
        <begin position="177"/>
        <end position="195"/>
    </location>
</feature>
<feature type="transmembrane region" description="Helical" evidence="1">
    <location>
        <begin position="201"/>
        <end position="218"/>
    </location>
</feature>
<dbReference type="InterPro" id="IPR050879">
    <property type="entry name" value="Acyltransferase_3"/>
</dbReference>
<feature type="transmembrane region" description="Helical" evidence="1">
    <location>
        <begin position="58"/>
        <end position="77"/>
    </location>
</feature>
<feature type="transmembrane region" description="Helical" evidence="1">
    <location>
        <begin position="326"/>
        <end position="344"/>
    </location>
</feature>
<keyword evidence="1" id="KW-0472">Membrane</keyword>
<keyword evidence="3" id="KW-0808">Transferase</keyword>